<keyword evidence="2" id="KW-1185">Reference proteome</keyword>
<organism evidence="1 2">
    <name type="scientific">Metabacillus arenae</name>
    <dbReference type="NCBI Taxonomy" id="2771434"/>
    <lineage>
        <taxon>Bacteria</taxon>
        <taxon>Bacillati</taxon>
        <taxon>Bacillota</taxon>
        <taxon>Bacilli</taxon>
        <taxon>Bacillales</taxon>
        <taxon>Bacillaceae</taxon>
        <taxon>Metabacillus</taxon>
    </lineage>
</organism>
<evidence type="ECO:0000313" key="1">
    <source>
        <dbReference type="EMBL" id="MBD1379187.1"/>
    </source>
</evidence>
<accession>A0A926RWI1</accession>
<evidence type="ECO:0000313" key="2">
    <source>
        <dbReference type="Proteomes" id="UP000626844"/>
    </source>
</evidence>
<dbReference type="RefSeq" id="WP_191155562.1">
    <property type="nucleotide sequence ID" value="NZ_JACXAI010000002.1"/>
</dbReference>
<dbReference type="EMBL" id="JACXAI010000002">
    <property type="protein sequence ID" value="MBD1379187.1"/>
    <property type="molecule type" value="Genomic_DNA"/>
</dbReference>
<gene>
    <name evidence="1" type="ORF">IC621_02990</name>
</gene>
<dbReference type="AlphaFoldDB" id="A0A926RWI1"/>
<protein>
    <submittedName>
        <fullName evidence="1">Uncharacterized protein</fullName>
    </submittedName>
</protein>
<dbReference type="Proteomes" id="UP000626844">
    <property type="component" value="Unassembled WGS sequence"/>
</dbReference>
<comment type="caution">
    <text evidence="1">The sequence shown here is derived from an EMBL/GenBank/DDBJ whole genome shotgun (WGS) entry which is preliminary data.</text>
</comment>
<sequence length="47" mass="5109">MLTTLIGIQTICVGVSAYLAYKTTKKSTKVKLSSNVKGFKYYKAGGF</sequence>
<name>A0A926RWI1_9BACI</name>
<proteinExistence type="predicted"/>
<reference evidence="1" key="1">
    <citation type="submission" date="2020-09" db="EMBL/GenBank/DDBJ databases">
        <title>A novel bacterium of genus Bacillus, isolated from South China Sea.</title>
        <authorList>
            <person name="Huang H."/>
            <person name="Mo K."/>
            <person name="Hu Y."/>
        </authorList>
    </citation>
    <scope>NUCLEOTIDE SEQUENCE</scope>
    <source>
        <strain evidence="1">IB182487</strain>
    </source>
</reference>